<evidence type="ECO:0000256" key="1">
    <source>
        <dbReference type="ARBA" id="ARBA00004613"/>
    </source>
</evidence>
<evidence type="ECO:0000256" key="7">
    <source>
        <dbReference type="ARBA" id="ARBA00023030"/>
    </source>
</evidence>
<feature type="chain" id="PRO_5031587842" description="Phytosulfokine" evidence="8">
    <location>
        <begin position="29"/>
        <end position="110"/>
    </location>
</feature>
<comment type="function">
    <text evidence="8">Promotes plant cell differentiation, organogenesis and somatic embryogenesis as well as cell proliferation.</text>
</comment>
<feature type="region of interest" description="Disordered" evidence="9">
    <location>
        <begin position="32"/>
        <end position="81"/>
    </location>
</feature>
<comment type="subcellular location">
    <subcellularLocation>
        <location evidence="1 8">Secreted</location>
    </subcellularLocation>
</comment>
<feature type="signal peptide" evidence="8">
    <location>
        <begin position="1"/>
        <end position="28"/>
    </location>
</feature>
<name>D5A9W1_PICSI</name>
<evidence type="ECO:0000256" key="9">
    <source>
        <dbReference type="SAM" id="MobiDB-lite"/>
    </source>
</evidence>
<organism evidence="10">
    <name type="scientific">Picea sitchensis</name>
    <name type="common">Sitka spruce</name>
    <name type="synonym">Pinus sitchensis</name>
    <dbReference type="NCBI Taxonomy" id="3332"/>
    <lineage>
        <taxon>Eukaryota</taxon>
        <taxon>Viridiplantae</taxon>
        <taxon>Streptophyta</taxon>
        <taxon>Embryophyta</taxon>
        <taxon>Tracheophyta</taxon>
        <taxon>Spermatophyta</taxon>
        <taxon>Pinopsida</taxon>
        <taxon>Pinidae</taxon>
        <taxon>Conifers I</taxon>
        <taxon>Pinales</taxon>
        <taxon>Pinaceae</taxon>
        <taxon>Picea</taxon>
    </lineage>
</organism>
<keyword evidence="3 8" id="KW-0964">Secreted</keyword>
<dbReference type="GO" id="GO:0030154">
    <property type="term" value="P:cell differentiation"/>
    <property type="evidence" value="ECO:0007669"/>
    <property type="project" value="UniProtKB-UniRule"/>
</dbReference>
<dbReference type="EMBL" id="BT122984">
    <property type="protein sequence ID" value="ADE76330.1"/>
    <property type="molecule type" value="mRNA"/>
</dbReference>
<keyword evidence="6 8" id="KW-0221">Differentiation</keyword>
<reference evidence="10" key="1">
    <citation type="submission" date="2010-04" db="EMBL/GenBank/DDBJ databases">
        <authorList>
            <person name="Reid K.E."/>
            <person name="Liao N."/>
            <person name="Chan S."/>
            <person name="Docking R."/>
            <person name="Taylor G."/>
            <person name="Moore R."/>
            <person name="Mayo M."/>
            <person name="Munro S."/>
            <person name="King J."/>
            <person name="Yanchuk A."/>
            <person name="Holt R."/>
            <person name="Jones S."/>
            <person name="Marra M."/>
            <person name="Ritland C.E."/>
            <person name="Ritland K."/>
            <person name="Bohlmann J."/>
        </authorList>
    </citation>
    <scope>NUCLEOTIDE SEQUENCE</scope>
    <source>
        <tissue evidence="10">Bud</tissue>
    </source>
</reference>
<evidence type="ECO:0000256" key="3">
    <source>
        <dbReference type="ARBA" id="ARBA00022525"/>
    </source>
</evidence>
<evidence type="ECO:0000256" key="8">
    <source>
        <dbReference type="RuleBase" id="RU368031"/>
    </source>
</evidence>
<evidence type="ECO:0000256" key="2">
    <source>
        <dbReference type="ARBA" id="ARBA00010781"/>
    </source>
</evidence>
<dbReference type="PANTHER" id="PTHR33285:SF55">
    <property type="entry name" value="PHYTOSULFOKINES 3"/>
    <property type="match status" value="1"/>
</dbReference>
<sequence>MEMAATKRQPRILVSLLCAILFLSTANAIRSLPTDENHNSKESAILTETENSTDPILPTGAPKTEQHADQGPQMNGFEENCSDVDGEEECLMRRTLAAHVDYIYTQEHNP</sequence>
<dbReference type="GO" id="GO:0008083">
    <property type="term" value="F:growth factor activity"/>
    <property type="evidence" value="ECO:0007669"/>
    <property type="project" value="UniProtKB-UniRule"/>
</dbReference>
<dbReference type="PANTHER" id="PTHR33285">
    <property type="entry name" value="PHYTOSULFOKINES 3"/>
    <property type="match status" value="1"/>
</dbReference>
<evidence type="ECO:0000313" key="10">
    <source>
        <dbReference type="EMBL" id="ADE76330.1"/>
    </source>
</evidence>
<evidence type="ECO:0000256" key="4">
    <source>
        <dbReference type="ARBA" id="ARBA00022641"/>
    </source>
</evidence>
<accession>D5A9W1</accession>
<evidence type="ECO:0000256" key="5">
    <source>
        <dbReference type="ARBA" id="ARBA00022729"/>
    </source>
</evidence>
<protein>
    <recommendedName>
        <fullName evidence="8">Phytosulfokine</fullName>
    </recommendedName>
    <component>
        <recommendedName>
            <fullName evidence="8">Phytosulfokine-alpha</fullName>
            <shortName evidence="8">PSK-alpha</shortName>
            <shortName evidence="8">Phytosulfokine-a</shortName>
        </recommendedName>
    </component>
    <component>
        <recommendedName>
            <fullName evidence="8">Phytosulfokine-beta</fullName>
            <shortName evidence="8">PSK-beta</shortName>
            <shortName evidence="8">Phytosulfokine-b</shortName>
        </recommendedName>
    </component>
</protein>
<dbReference type="AlphaFoldDB" id="D5A9W1"/>
<comment type="similarity">
    <text evidence="2 8">Belongs to the phytosulfokine family.</text>
</comment>
<comment type="PTM">
    <text evidence="8">PSK-alpha is produced by endopeptidase digestion. PSK-beta is produced from PSK-alpha by exopeptidase digestion.</text>
</comment>
<dbReference type="GO" id="GO:0005576">
    <property type="term" value="C:extracellular region"/>
    <property type="evidence" value="ECO:0007669"/>
    <property type="project" value="UniProtKB-SubCell"/>
</dbReference>
<dbReference type="InterPro" id="IPR009438">
    <property type="entry name" value="Phytosulfokine"/>
</dbReference>
<keyword evidence="5 8" id="KW-0732">Signal</keyword>
<keyword evidence="8" id="KW-0217">Developmental protein</keyword>
<keyword evidence="4 8" id="KW-0765">Sulfation</keyword>
<dbReference type="Pfam" id="PF06404">
    <property type="entry name" value="PSK"/>
    <property type="match status" value="1"/>
</dbReference>
<proteinExistence type="evidence at transcript level"/>
<evidence type="ECO:0000256" key="6">
    <source>
        <dbReference type="ARBA" id="ARBA00022782"/>
    </source>
</evidence>
<keyword evidence="7 8" id="KW-0339">Growth factor</keyword>
<comment type="PTM">
    <text evidence="8">Sulfation is important for activity and for the binding to a putative membrane receptor.</text>
</comment>
<dbReference type="GO" id="GO:0008283">
    <property type="term" value="P:cell population proliferation"/>
    <property type="evidence" value="ECO:0007669"/>
    <property type="project" value="UniProtKB-UniRule"/>
</dbReference>